<organism evidence="3 4">
    <name type="scientific">Mytilus coruscus</name>
    <name type="common">Sea mussel</name>
    <dbReference type="NCBI Taxonomy" id="42192"/>
    <lineage>
        <taxon>Eukaryota</taxon>
        <taxon>Metazoa</taxon>
        <taxon>Spiralia</taxon>
        <taxon>Lophotrochozoa</taxon>
        <taxon>Mollusca</taxon>
        <taxon>Bivalvia</taxon>
        <taxon>Autobranchia</taxon>
        <taxon>Pteriomorphia</taxon>
        <taxon>Mytilida</taxon>
        <taxon>Mytiloidea</taxon>
        <taxon>Mytilidae</taxon>
        <taxon>Mytilinae</taxon>
        <taxon>Mytilus</taxon>
    </lineage>
</organism>
<proteinExistence type="predicted"/>
<dbReference type="CDD" id="cd01450">
    <property type="entry name" value="vWFA_subfamily_ECM"/>
    <property type="match status" value="1"/>
</dbReference>
<gene>
    <name evidence="3" type="ORF">MCOR_53721</name>
</gene>
<dbReference type="Gene3D" id="3.40.50.410">
    <property type="entry name" value="von Willebrand factor, type A domain"/>
    <property type="match status" value="1"/>
</dbReference>
<keyword evidence="4" id="KW-1185">Reference proteome</keyword>
<keyword evidence="1" id="KW-0472">Membrane</keyword>
<dbReference type="InterPro" id="IPR002035">
    <property type="entry name" value="VWF_A"/>
</dbReference>
<reference evidence="3 4" key="1">
    <citation type="submission" date="2020-06" db="EMBL/GenBank/DDBJ databases">
        <authorList>
            <person name="Li R."/>
            <person name="Bekaert M."/>
        </authorList>
    </citation>
    <scope>NUCLEOTIDE SEQUENCE [LARGE SCALE GENOMIC DNA]</scope>
    <source>
        <strain evidence="4">wild</strain>
    </source>
</reference>
<sequence>MGYASIRQHPNSTNIVFAIERSSNVTESEFLLSIDFIYNVTDFFAIGQNNTLVSILTFSSSARVEFALSDHKNKTSLLEAILPLKSLRTEGIANSPLALNIIQEYILQEQQGARSGANRTIIALVKGIIQITYLSGKILKDETNIMCIDMAKIETTNALCPVISLFRPILDNNLNITSRWCVPDDNFNVSQSISPDDIFNVSQSISSPLKNTEPEHTYDILVIIFASVAIVITGNLIYFIRRFWNTCSNPGSKKRRKYSMEIENNSMLDSINQNN</sequence>
<dbReference type="SMART" id="SM00327">
    <property type="entry name" value="VWA"/>
    <property type="match status" value="1"/>
</dbReference>
<evidence type="ECO:0000313" key="3">
    <source>
        <dbReference type="EMBL" id="CAC5421621.1"/>
    </source>
</evidence>
<dbReference type="PANTHER" id="PTHR24020:SF20">
    <property type="entry name" value="PH DOMAIN-CONTAINING PROTEIN"/>
    <property type="match status" value="1"/>
</dbReference>
<keyword evidence="1" id="KW-0812">Transmembrane</keyword>
<protein>
    <recommendedName>
        <fullName evidence="2">VWFA domain-containing protein</fullName>
    </recommendedName>
</protein>
<dbReference type="InterPro" id="IPR050525">
    <property type="entry name" value="ECM_Assembly_Org"/>
</dbReference>
<evidence type="ECO:0000259" key="2">
    <source>
        <dbReference type="PROSITE" id="PS50234"/>
    </source>
</evidence>
<evidence type="ECO:0000313" key="4">
    <source>
        <dbReference type="Proteomes" id="UP000507470"/>
    </source>
</evidence>
<dbReference type="PROSITE" id="PS50234">
    <property type="entry name" value="VWFA"/>
    <property type="match status" value="1"/>
</dbReference>
<accession>A0A6J8ER86</accession>
<dbReference type="OrthoDB" id="6115851at2759"/>
<keyword evidence="1" id="KW-1133">Transmembrane helix</keyword>
<feature type="transmembrane region" description="Helical" evidence="1">
    <location>
        <begin position="220"/>
        <end position="240"/>
    </location>
</feature>
<dbReference type="AlphaFoldDB" id="A0A6J8ER86"/>
<dbReference type="Proteomes" id="UP000507470">
    <property type="component" value="Unassembled WGS sequence"/>
</dbReference>
<dbReference type="InterPro" id="IPR036465">
    <property type="entry name" value="vWFA_dom_sf"/>
</dbReference>
<name>A0A6J8ER86_MYTCO</name>
<evidence type="ECO:0000256" key="1">
    <source>
        <dbReference type="SAM" id="Phobius"/>
    </source>
</evidence>
<dbReference type="EMBL" id="CACVKT020009360">
    <property type="protein sequence ID" value="CAC5421621.1"/>
    <property type="molecule type" value="Genomic_DNA"/>
</dbReference>
<dbReference type="SUPFAM" id="SSF53300">
    <property type="entry name" value="vWA-like"/>
    <property type="match status" value="1"/>
</dbReference>
<dbReference type="PANTHER" id="PTHR24020">
    <property type="entry name" value="COLLAGEN ALPHA"/>
    <property type="match status" value="1"/>
</dbReference>
<feature type="domain" description="VWFA" evidence="2">
    <location>
        <begin position="14"/>
        <end position="127"/>
    </location>
</feature>
<dbReference type="Pfam" id="PF00092">
    <property type="entry name" value="VWA"/>
    <property type="match status" value="1"/>
</dbReference>